<proteinExistence type="predicted"/>
<dbReference type="RefSeq" id="WP_263071923.1">
    <property type="nucleotide sequence ID" value="NZ_JAOUSF010000001.1"/>
</dbReference>
<name>A0AAE3IQL2_9BACI</name>
<dbReference type="EMBL" id="JAOUSF010000001">
    <property type="protein sequence ID" value="MCU9612743.1"/>
    <property type="molecule type" value="Genomic_DNA"/>
</dbReference>
<comment type="caution">
    <text evidence="1">The sequence shown here is derived from an EMBL/GenBank/DDBJ whole genome shotgun (WGS) entry which is preliminary data.</text>
</comment>
<dbReference type="Proteomes" id="UP001209318">
    <property type="component" value="Unassembled WGS sequence"/>
</dbReference>
<sequence>MNINEFQLIINLCIEESEKKYSKYLLERLSPANLKQENWYSNDGSNILKQHVLKFNYQGKNFRNSDEVIQVYQQLLESILEEFNRKYMIFKAPLILILYSFKKINSLAIFSNFLKIYGLSIESENKFLRTLNYNLECYITENENSQKKFKEIEAFLGIEKIGIELLLEHIIDTPYPNKQDENQESIKNTFEELDELIIYVHEIGILASIVDNVKNHLLDCELQFNNEGLIMIYYPEERKTTLNQILESNVQWLQEKENDKYIVPINLIQRLNIVVKNRIGLNLEEINQFIQKLSNEKDCWRVLELPSLKSYILNHIQLESEDLKKLLDLLIRNPEEYSIKNYIDLYRDSRVMLKPIVPLAYNFYIFSDNVLLEALIFYKIRIFDVNFYSGALRGRFEQINNKINIDFEEKIRAKIENSRSDLKVKHNLTRISDTEITLPEQIDLIVVSSESIYVCDCKNFLLKTSPRAIRNEINNMLGKHSKKLSSKVNFVNDNLEIILEKEFGISDFEKYRNNIKSLFIVNNFSVASNMLEMKHPMINYTQIEEYFINAS</sequence>
<organism evidence="1 2">
    <name type="scientific">Perspicuibacillus lycopersici</name>
    <dbReference type="NCBI Taxonomy" id="1325689"/>
    <lineage>
        <taxon>Bacteria</taxon>
        <taxon>Bacillati</taxon>
        <taxon>Bacillota</taxon>
        <taxon>Bacilli</taxon>
        <taxon>Bacillales</taxon>
        <taxon>Bacillaceae</taxon>
        <taxon>Perspicuibacillus</taxon>
    </lineage>
</organism>
<evidence type="ECO:0000313" key="2">
    <source>
        <dbReference type="Proteomes" id="UP001209318"/>
    </source>
</evidence>
<protein>
    <recommendedName>
        <fullName evidence="3">NERD domain-containing protein</fullName>
    </recommendedName>
</protein>
<evidence type="ECO:0000313" key="1">
    <source>
        <dbReference type="EMBL" id="MCU9612743.1"/>
    </source>
</evidence>
<accession>A0AAE3IQL2</accession>
<reference evidence="1" key="1">
    <citation type="submission" date="2022-10" db="EMBL/GenBank/DDBJ databases">
        <title>Description of Fervidibacillus gen. nov. in the family Fervidibacillaceae fam. nov. with two species, Fervidibacillus albus sp. nov., and Fervidibacillus halotolerans sp. nov., isolated from tidal flat sediments.</title>
        <authorList>
            <person name="Kwon K.K."/>
            <person name="Yang S.-H."/>
        </authorList>
    </citation>
    <scope>NUCLEOTIDE SEQUENCE</scope>
    <source>
        <strain evidence="1">JCM 19140</strain>
    </source>
</reference>
<dbReference type="AlphaFoldDB" id="A0AAE3IQL2"/>
<keyword evidence="2" id="KW-1185">Reference proteome</keyword>
<gene>
    <name evidence="1" type="ORF">OEV98_04080</name>
</gene>
<evidence type="ECO:0008006" key="3">
    <source>
        <dbReference type="Google" id="ProtNLM"/>
    </source>
</evidence>